<name>A0A162P7K7_9CRUS</name>
<proteinExistence type="predicted"/>
<accession>A0A162P7K7</accession>
<dbReference type="AlphaFoldDB" id="A0A162P7K7"/>
<evidence type="ECO:0000313" key="1">
    <source>
        <dbReference type="EMBL" id="KZS18595.1"/>
    </source>
</evidence>
<gene>
    <name evidence="1" type="ORF">APZ42_015127</name>
</gene>
<keyword evidence="2" id="KW-1185">Reference proteome</keyword>
<sequence>MPASMPEQYGRTNYWQFFAIPCDVTAARQGEQVKTRTSIAHLWKTPLPTVWISFGIRRIGSLHGSFTSRTCG</sequence>
<reference evidence="1 2" key="1">
    <citation type="submission" date="2016-03" db="EMBL/GenBank/DDBJ databases">
        <title>EvidentialGene: Evidence-directed Construction of Genes on Genomes.</title>
        <authorList>
            <person name="Gilbert D.G."/>
            <person name="Choi J.-H."/>
            <person name="Mockaitis K."/>
            <person name="Colbourne J."/>
            <person name="Pfrender M."/>
        </authorList>
    </citation>
    <scope>NUCLEOTIDE SEQUENCE [LARGE SCALE GENOMIC DNA]</scope>
    <source>
        <strain evidence="1 2">Xinb3</strain>
        <tissue evidence="1">Complete organism</tissue>
    </source>
</reference>
<protein>
    <submittedName>
        <fullName evidence="1">Uncharacterized protein</fullName>
    </submittedName>
</protein>
<dbReference type="Proteomes" id="UP000076858">
    <property type="component" value="Unassembled WGS sequence"/>
</dbReference>
<organism evidence="1 2">
    <name type="scientific">Daphnia magna</name>
    <dbReference type="NCBI Taxonomy" id="35525"/>
    <lineage>
        <taxon>Eukaryota</taxon>
        <taxon>Metazoa</taxon>
        <taxon>Ecdysozoa</taxon>
        <taxon>Arthropoda</taxon>
        <taxon>Crustacea</taxon>
        <taxon>Branchiopoda</taxon>
        <taxon>Diplostraca</taxon>
        <taxon>Cladocera</taxon>
        <taxon>Anomopoda</taxon>
        <taxon>Daphniidae</taxon>
        <taxon>Daphnia</taxon>
    </lineage>
</organism>
<dbReference type="EMBL" id="LRGB01000512">
    <property type="protein sequence ID" value="KZS18595.1"/>
    <property type="molecule type" value="Genomic_DNA"/>
</dbReference>
<comment type="caution">
    <text evidence="1">The sequence shown here is derived from an EMBL/GenBank/DDBJ whole genome shotgun (WGS) entry which is preliminary data.</text>
</comment>
<evidence type="ECO:0000313" key="2">
    <source>
        <dbReference type="Proteomes" id="UP000076858"/>
    </source>
</evidence>